<evidence type="ECO:0000256" key="1">
    <source>
        <dbReference type="SAM" id="MobiDB-lite"/>
    </source>
</evidence>
<evidence type="ECO:0000313" key="3">
    <source>
        <dbReference type="Proteomes" id="UP001239213"/>
    </source>
</evidence>
<reference evidence="2" key="1">
    <citation type="submission" date="2016-11" db="EMBL/GenBank/DDBJ databases">
        <title>The genome sequence of Colletotrichum cuscutae.</title>
        <authorList>
            <person name="Baroncelli R."/>
        </authorList>
    </citation>
    <scope>NUCLEOTIDE SEQUENCE</scope>
    <source>
        <strain evidence="2">IMI 304802</strain>
    </source>
</reference>
<accession>A0AAJ0DL26</accession>
<evidence type="ECO:0000313" key="2">
    <source>
        <dbReference type="EMBL" id="KAK1489860.1"/>
    </source>
</evidence>
<feature type="region of interest" description="Disordered" evidence="1">
    <location>
        <begin position="608"/>
        <end position="649"/>
    </location>
</feature>
<dbReference type="Proteomes" id="UP001239213">
    <property type="component" value="Unassembled WGS sequence"/>
</dbReference>
<gene>
    <name evidence="2" type="ORF">CCUS01_14586</name>
</gene>
<name>A0AAJ0DL26_9PEZI</name>
<feature type="region of interest" description="Disordered" evidence="1">
    <location>
        <begin position="429"/>
        <end position="459"/>
    </location>
</feature>
<dbReference type="EMBL" id="MPDP01000044">
    <property type="protein sequence ID" value="KAK1489860.1"/>
    <property type="molecule type" value="Genomic_DNA"/>
</dbReference>
<protein>
    <submittedName>
        <fullName evidence="2">Uncharacterized protein</fullName>
    </submittedName>
</protein>
<keyword evidence="3" id="KW-1185">Reference proteome</keyword>
<comment type="caution">
    <text evidence="2">The sequence shown here is derived from an EMBL/GenBank/DDBJ whole genome shotgun (WGS) entry which is preliminary data.</text>
</comment>
<sequence>MSVARSSRIKEVRYSSPDLFEGISMPAVSRPSQRGFLFSPDVRLRCLHIALYESQKRLSPNHRCRGWLWTFDTHSRHGKLGELRGKIRAPGLVVAITPVHRTCAATSVTQTNYLSLANVISSGEVTEAGIRRAEPNEHAGLRTSTASLFFAEARNIPEGLRQWYYCGYPLVWNDSFGNRLFAMIRTKHHGTLVAGWLGSCSSATSVFVGYQGTSAIDRGRTSFLLGPYIELVQVAAVHVQRHVPRDLISHVALVGQPITVSFQLRKLLDPLQEKAWQWAAQKKPKRKADVKNEAWNKWRNLNSPARILFPTYDRKPVPAWEHARGGSLAVKDGWLFQFVGEAFSCSEEANETMEAGLTMNAQWNAVKDLFGTMHLDHRPPPFGLVAGDTLPMEASHVAMSAGDPLLWRFLSGIDPEAATEAGRQGLHGMARHGLDEDPKMQRAGSEEVPGSSSIQPTRHSIGCSMRPACMLWRLNFARQLTAFYERGMDLPVSVFGACRIHLERGRYTRSPEARQKYYQPSGRTIGRLLAREQDAAGLDNADCIAVLKRQTYTVLCSSYTYVSIVLESSKFDEHRRSGPERTSIHSVWELSFLMSPCRLLEKTVTKMRSQNVSKGRDKRKTYSRGSGSVEDTFSKRGPGKPQGEDGDKEECGCCDVVCLLALLCLHDWAGLGGVEQLRITLRLIITASIGCRFETRRTRSFFCLGLRYSEKLRVVETWELVATQAGGRGRRELDRERKGENQRKKRNEKMKSQFWLASTMSKRLMLRLWLNLDDECRPFPYLPPPIPITTFIPALVPRKEIPSSSLSILRKKGHKHSSTPPEPSPPLLKLGPGAEYVACLPKPSEARSIKYDTQFQIHTVEGTHLPSSSLPFPALRLAPDSERYAAYRTLKHRRVHRAAVSVWIR</sequence>
<feature type="region of interest" description="Disordered" evidence="1">
    <location>
        <begin position="729"/>
        <end position="749"/>
    </location>
</feature>
<proteinExistence type="predicted"/>
<dbReference type="AlphaFoldDB" id="A0AAJ0DL26"/>
<organism evidence="2 3">
    <name type="scientific">Colletotrichum cuscutae</name>
    <dbReference type="NCBI Taxonomy" id="1209917"/>
    <lineage>
        <taxon>Eukaryota</taxon>
        <taxon>Fungi</taxon>
        <taxon>Dikarya</taxon>
        <taxon>Ascomycota</taxon>
        <taxon>Pezizomycotina</taxon>
        <taxon>Sordariomycetes</taxon>
        <taxon>Hypocreomycetidae</taxon>
        <taxon>Glomerellales</taxon>
        <taxon>Glomerellaceae</taxon>
        <taxon>Colletotrichum</taxon>
        <taxon>Colletotrichum acutatum species complex</taxon>
    </lineage>
</organism>
<feature type="compositionally biased region" description="Basic and acidic residues" evidence="1">
    <location>
        <begin position="729"/>
        <end position="742"/>
    </location>
</feature>